<dbReference type="InterPro" id="IPR050367">
    <property type="entry name" value="APC_superfamily"/>
</dbReference>
<dbReference type="PANTHER" id="PTHR42770:SF11">
    <property type="entry name" value="INNER MEMBRANE TRANSPORT PROTEIN YBAT"/>
    <property type="match status" value="1"/>
</dbReference>
<dbReference type="AlphaFoldDB" id="A0A402AJ33"/>
<feature type="transmembrane region" description="Helical" evidence="5">
    <location>
        <begin position="133"/>
        <end position="153"/>
    </location>
</feature>
<dbReference type="Pfam" id="PF00324">
    <property type="entry name" value="AA_permease"/>
    <property type="match status" value="1"/>
</dbReference>
<evidence type="ECO:0000256" key="1">
    <source>
        <dbReference type="ARBA" id="ARBA00004141"/>
    </source>
</evidence>
<evidence type="ECO:0000313" key="7">
    <source>
        <dbReference type="EMBL" id="GCE19106.1"/>
    </source>
</evidence>
<organism evidence="7 8">
    <name type="scientific">Dictyobacter kobayashii</name>
    <dbReference type="NCBI Taxonomy" id="2014872"/>
    <lineage>
        <taxon>Bacteria</taxon>
        <taxon>Bacillati</taxon>
        <taxon>Chloroflexota</taxon>
        <taxon>Ktedonobacteria</taxon>
        <taxon>Ktedonobacterales</taxon>
        <taxon>Dictyobacteraceae</taxon>
        <taxon>Dictyobacter</taxon>
    </lineage>
</organism>
<dbReference type="InterPro" id="IPR004841">
    <property type="entry name" value="AA-permease/SLC12A_dom"/>
</dbReference>
<dbReference type="GO" id="GO:0055085">
    <property type="term" value="P:transmembrane transport"/>
    <property type="evidence" value="ECO:0007669"/>
    <property type="project" value="InterPro"/>
</dbReference>
<comment type="caution">
    <text evidence="7">The sequence shown here is derived from an EMBL/GenBank/DDBJ whole genome shotgun (WGS) entry which is preliminary data.</text>
</comment>
<dbReference type="GO" id="GO:0016020">
    <property type="term" value="C:membrane"/>
    <property type="evidence" value="ECO:0007669"/>
    <property type="project" value="UniProtKB-SubCell"/>
</dbReference>
<gene>
    <name evidence="7" type="ORF">KDK_29060</name>
</gene>
<keyword evidence="2 5" id="KW-0812">Transmembrane</keyword>
<accession>A0A402AJ33</accession>
<keyword evidence="3 5" id="KW-1133">Transmembrane helix</keyword>
<feature type="domain" description="Amino acid permease/ SLC12A" evidence="6">
    <location>
        <begin position="5"/>
        <end position="159"/>
    </location>
</feature>
<feature type="transmembrane region" description="Helical" evidence="5">
    <location>
        <begin position="192"/>
        <end position="211"/>
    </location>
</feature>
<evidence type="ECO:0000256" key="4">
    <source>
        <dbReference type="ARBA" id="ARBA00023136"/>
    </source>
</evidence>
<feature type="transmembrane region" description="Helical" evidence="5">
    <location>
        <begin position="49"/>
        <end position="73"/>
    </location>
</feature>
<evidence type="ECO:0000259" key="6">
    <source>
        <dbReference type="Pfam" id="PF00324"/>
    </source>
</evidence>
<dbReference type="Proteomes" id="UP000287188">
    <property type="component" value="Unassembled WGS sequence"/>
</dbReference>
<reference evidence="8" key="1">
    <citation type="submission" date="2018-12" db="EMBL/GenBank/DDBJ databases">
        <title>Tengunoibacter tsumagoiensis gen. nov., sp. nov., Dictyobacter kobayashii sp. nov., D. alpinus sp. nov., and D. joshuensis sp. nov. and description of Dictyobacteraceae fam. nov. within the order Ktedonobacterales isolated from Tengu-no-mugimeshi.</title>
        <authorList>
            <person name="Wang C.M."/>
            <person name="Zheng Y."/>
            <person name="Sakai Y."/>
            <person name="Toyoda A."/>
            <person name="Minakuchi Y."/>
            <person name="Abe K."/>
            <person name="Yokota A."/>
            <person name="Yabe S."/>
        </authorList>
    </citation>
    <scope>NUCLEOTIDE SEQUENCE [LARGE SCALE GENOMIC DNA]</scope>
    <source>
        <strain evidence="8">Uno11</strain>
    </source>
</reference>
<name>A0A402AJ33_9CHLR</name>
<dbReference type="EMBL" id="BIFS01000001">
    <property type="protein sequence ID" value="GCE19106.1"/>
    <property type="molecule type" value="Genomic_DNA"/>
</dbReference>
<evidence type="ECO:0000256" key="3">
    <source>
        <dbReference type="ARBA" id="ARBA00022989"/>
    </source>
</evidence>
<dbReference type="PANTHER" id="PTHR42770">
    <property type="entry name" value="AMINO ACID TRANSPORTER-RELATED"/>
    <property type="match status" value="1"/>
</dbReference>
<evidence type="ECO:0000256" key="2">
    <source>
        <dbReference type="ARBA" id="ARBA00022692"/>
    </source>
</evidence>
<keyword evidence="4 5" id="KW-0472">Membrane</keyword>
<comment type="subcellular location">
    <subcellularLocation>
        <location evidence="1">Membrane</location>
        <topology evidence="1">Multi-pass membrane protein</topology>
    </subcellularLocation>
</comment>
<evidence type="ECO:0000313" key="8">
    <source>
        <dbReference type="Proteomes" id="UP000287188"/>
    </source>
</evidence>
<dbReference type="Gene3D" id="1.20.1740.10">
    <property type="entry name" value="Amino acid/polyamine transporter I"/>
    <property type="match status" value="1"/>
</dbReference>
<sequence>MIWSLILTGLFFVLMSYVEVSGVRGYKTTLDQIAAPLNVLSDVYNVSFFKIPLSIGAIISFFSLSLSCLNAGARILFPMARHSVFPAAIGRAHSKNQTPHVAISVYIIVMVLVPIGFSLFTDTLTAFNDAGTLAAFAFLFAYFLISIAAPVYLRRIDQLKPGHIVLAVLAVLCLFVPTVGSVYPVPPYPVNLFPYIFIAYMVIGGLWLFVVSRRIPNVLPEIEADLEAVLQHAPLHEETEMAISEGVVID</sequence>
<evidence type="ECO:0000256" key="5">
    <source>
        <dbReference type="SAM" id="Phobius"/>
    </source>
</evidence>
<feature type="transmembrane region" description="Helical" evidence="5">
    <location>
        <begin position="101"/>
        <end position="121"/>
    </location>
</feature>
<proteinExistence type="predicted"/>
<protein>
    <recommendedName>
        <fullName evidence="6">Amino acid permease/ SLC12A domain-containing protein</fullName>
    </recommendedName>
</protein>
<feature type="transmembrane region" description="Helical" evidence="5">
    <location>
        <begin position="165"/>
        <end position="186"/>
    </location>
</feature>
<keyword evidence="8" id="KW-1185">Reference proteome</keyword>